<keyword evidence="2" id="KW-1185">Reference proteome</keyword>
<dbReference type="GO" id="GO:0003697">
    <property type="term" value="F:single-stranded DNA binding"/>
    <property type="evidence" value="ECO:0007669"/>
    <property type="project" value="TreeGrafter"/>
</dbReference>
<name>A0A8S3Q702_MYTED</name>
<dbReference type="Proteomes" id="UP000683360">
    <property type="component" value="Unassembled WGS sequence"/>
</dbReference>
<gene>
    <name evidence="1" type="ORF">MEDL_6292</name>
</gene>
<dbReference type="PANTHER" id="PTHR28653:SF1">
    <property type="entry name" value="ATPASE SWSAP1"/>
    <property type="match status" value="1"/>
</dbReference>
<evidence type="ECO:0000313" key="2">
    <source>
        <dbReference type="Proteomes" id="UP000683360"/>
    </source>
</evidence>
<accession>A0A8S3Q702</accession>
<evidence type="ECO:0000313" key="1">
    <source>
        <dbReference type="EMBL" id="CAG2191016.1"/>
    </source>
</evidence>
<comment type="caution">
    <text evidence="1">The sequence shown here is derived from an EMBL/GenBank/DDBJ whole genome shotgun (WGS) entry which is preliminary data.</text>
</comment>
<dbReference type="EMBL" id="CAJPWZ010000350">
    <property type="protein sequence ID" value="CAG2191016.1"/>
    <property type="molecule type" value="Genomic_DNA"/>
</dbReference>
<reference evidence="1" key="1">
    <citation type="submission" date="2021-03" db="EMBL/GenBank/DDBJ databases">
        <authorList>
            <person name="Bekaert M."/>
        </authorList>
    </citation>
    <scope>NUCLEOTIDE SEQUENCE</scope>
</reference>
<organism evidence="1 2">
    <name type="scientific">Mytilus edulis</name>
    <name type="common">Blue mussel</name>
    <dbReference type="NCBI Taxonomy" id="6550"/>
    <lineage>
        <taxon>Eukaryota</taxon>
        <taxon>Metazoa</taxon>
        <taxon>Spiralia</taxon>
        <taxon>Lophotrochozoa</taxon>
        <taxon>Mollusca</taxon>
        <taxon>Bivalvia</taxon>
        <taxon>Autobranchia</taxon>
        <taxon>Pteriomorphia</taxon>
        <taxon>Mytilida</taxon>
        <taxon>Mytiloidea</taxon>
        <taxon>Mytilidae</taxon>
        <taxon>Mytilinae</taxon>
        <taxon>Mytilus</taxon>
    </lineage>
</organism>
<protein>
    <submittedName>
        <fullName evidence="1">Uncharacterized protein</fullName>
    </submittedName>
</protein>
<dbReference type="GO" id="GO:0097196">
    <property type="term" value="C:Shu complex"/>
    <property type="evidence" value="ECO:0007669"/>
    <property type="project" value="TreeGrafter"/>
</dbReference>
<dbReference type="GO" id="GO:0000724">
    <property type="term" value="P:double-strand break repair via homologous recombination"/>
    <property type="evidence" value="ECO:0007669"/>
    <property type="project" value="TreeGrafter"/>
</dbReference>
<sequence length="239" mass="27259">MIQLETTKEIWRESKMTVHYIFPVGGSPWLKSPRETEVNSSEIATIISDNDHLSLSLLFQAAVSYASEELDVTFICQKPLDTLPKTVHGMPQPEAKTISTVKFLYLSTEEELTEYCSSVHLKTILPDILIVSDFHHYLSDGHSSLGEQTAARLLALILDTFCYIKKKRNSSNHALLMSCNSSIKWISSVAKKINYSVLKLTENEFKESNLEWLQQDKQYALQFVSEEQLFLKHLSVKEV</sequence>
<dbReference type="OrthoDB" id="67296at2759"/>
<dbReference type="AlphaFoldDB" id="A0A8S3Q702"/>
<proteinExistence type="predicted"/>
<dbReference type="PANTHER" id="PTHR28653">
    <property type="match status" value="1"/>
</dbReference>